<dbReference type="PANTHER" id="PTHR12110">
    <property type="entry name" value="HYDROXYPYRUVATE ISOMERASE"/>
    <property type="match status" value="1"/>
</dbReference>
<gene>
    <name evidence="2" type="ORF">METZ01_LOCUS48952</name>
</gene>
<dbReference type="InterPro" id="IPR013022">
    <property type="entry name" value="Xyl_isomerase-like_TIM-brl"/>
</dbReference>
<accession>A0A381RYG9</accession>
<dbReference type="Pfam" id="PF01261">
    <property type="entry name" value="AP_endonuc_2"/>
    <property type="match status" value="1"/>
</dbReference>
<dbReference type="AlphaFoldDB" id="A0A381RYG9"/>
<evidence type="ECO:0000259" key="1">
    <source>
        <dbReference type="Pfam" id="PF01261"/>
    </source>
</evidence>
<reference evidence="2" key="1">
    <citation type="submission" date="2018-05" db="EMBL/GenBank/DDBJ databases">
        <authorList>
            <person name="Lanie J.A."/>
            <person name="Ng W.-L."/>
            <person name="Kazmierczak K.M."/>
            <person name="Andrzejewski T.M."/>
            <person name="Davidsen T.M."/>
            <person name="Wayne K.J."/>
            <person name="Tettelin H."/>
            <person name="Glass J.I."/>
            <person name="Rusch D."/>
            <person name="Podicherti R."/>
            <person name="Tsui H.-C.T."/>
            <person name="Winkler M.E."/>
        </authorList>
    </citation>
    <scope>NUCLEOTIDE SEQUENCE</scope>
</reference>
<name>A0A381RYG9_9ZZZZ</name>
<feature type="domain" description="Xylose isomerase-like TIM barrel" evidence="1">
    <location>
        <begin position="74"/>
        <end position="299"/>
    </location>
</feature>
<organism evidence="2">
    <name type="scientific">marine metagenome</name>
    <dbReference type="NCBI Taxonomy" id="408172"/>
    <lineage>
        <taxon>unclassified sequences</taxon>
        <taxon>metagenomes</taxon>
        <taxon>ecological metagenomes</taxon>
    </lineage>
</organism>
<protein>
    <recommendedName>
        <fullName evidence="1">Xylose isomerase-like TIM barrel domain-containing protein</fullName>
    </recommendedName>
</protein>
<dbReference type="EMBL" id="UINC01002382">
    <property type="protein sequence ID" value="SUZ96098.1"/>
    <property type="molecule type" value="Genomic_DNA"/>
</dbReference>
<dbReference type="PROSITE" id="PS51257">
    <property type="entry name" value="PROKAR_LIPOPROTEIN"/>
    <property type="match status" value="1"/>
</dbReference>
<dbReference type="Gene3D" id="3.20.20.150">
    <property type="entry name" value="Divalent-metal-dependent TIM barrel enzymes"/>
    <property type="match status" value="1"/>
</dbReference>
<dbReference type="InterPro" id="IPR050312">
    <property type="entry name" value="IolE/XylAMocC-like"/>
</dbReference>
<dbReference type="SUPFAM" id="SSF51658">
    <property type="entry name" value="Xylose isomerase-like"/>
    <property type="match status" value="1"/>
</dbReference>
<evidence type="ECO:0000313" key="2">
    <source>
        <dbReference type="EMBL" id="SUZ96098.1"/>
    </source>
</evidence>
<proteinExistence type="predicted"/>
<sequence>MAPPCDRRWFLKNAAGVTLGAGLASFGCQRSTDVGNVETSVKPEPLFRISLAEWSLHRTLNTGGMDHLDFARAAVEDYSCEGVEYVNTFFFDKAQDRGYLSEMMMRAEDQGIPSLLIMCDGEGRLGDPDAAARTIAVENHFKWLEAAEYLDCHAIRVNAASEGDFEEQQRLAADGLRRLCERGSEHGLDVIVENHGGLSSNGAWLAGVIELVDHPRCGTLPDFGNFRIGEDEWYDFYTGVSELMPYARAVSAKSHDFDNQGNETQLDYERLMRIVLDAGYRGYVGIEYEGNELSEPDGILATKALLDRVRDNLTTNYA</sequence>
<dbReference type="InterPro" id="IPR036237">
    <property type="entry name" value="Xyl_isomerase-like_sf"/>
</dbReference>
<dbReference type="PANTHER" id="PTHR12110:SF53">
    <property type="entry name" value="BLR5974 PROTEIN"/>
    <property type="match status" value="1"/>
</dbReference>